<accession>A0ABY5L2V1</accession>
<dbReference type="Gene3D" id="1.10.357.10">
    <property type="entry name" value="Tetracycline Repressor, domain 2"/>
    <property type="match status" value="1"/>
</dbReference>
<dbReference type="EMBL" id="CP101988">
    <property type="protein sequence ID" value="UUI76016.1"/>
    <property type="molecule type" value="Genomic_DNA"/>
</dbReference>
<dbReference type="InterPro" id="IPR036271">
    <property type="entry name" value="Tet_transcr_reg_TetR-rel_C_sf"/>
</dbReference>
<keyword evidence="1" id="KW-0805">Transcription regulation</keyword>
<dbReference type="Pfam" id="PF21597">
    <property type="entry name" value="TetR_C_43"/>
    <property type="match status" value="1"/>
</dbReference>
<dbReference type="SUPFAM" id="SSF48498">
    <property type="entry name" value="Tetracyclin repressor-like, C-terminal domain"/>
    <property type="match status" value="1"/>
</dbReference>
<dbReference type="PANTHER" id="PTHR30055">
    <property type="entry name" value="HTH-TYPE TRANSCRIPTIONAL REGULATOR RUTR"/>
    <property type="match status" value="1"/>
</dbReference>
<dbReference type="RefSeq" id="WP_227567864.1">
    <property type="nucleotide sequence ID" value="NZ_CP101988.1"/>
</dbReference>
<evidence type="ECO:0000259" key="5">
    <source>
        <dbReference type="Pfam" id="PF21597"/>
    </source>
</evidence>
<sequence length="190" mass="20789">MTTTRPRRDAARNWQRIVEIGREHVDAGRPLQLNEIARAASVGVATVYRHFPSSEALLEALAQPGLAALLETGEHALTDRDPAGALEEYLLSALEAQAADPALAHVFAASQLELPASRENVQRLRELLGELLSRARAIGEIDQDVTVTDLVPLLCGIVHAAALRTVDRRDRVAAVRRYLRVTLRGLRPTT</sequence>
<dbReference type="InterPro" id="IPR009057">
    <property type="entry name" value="Homeodomain-like_sf"/>
</dbReference>
<name>A0ABY5L2V1_9CELL</name>
<dbReference type="InterPro" id="IPR001647">
    <property type="entry name" value="HTH_TetR"/>
</dbReference>
<dbReference type="InterPro" id="IPR049445">
    <property type="entry name" value="TetR_SbtR-like_C"/>
</dbReference>
<evidence type="ECO:0000313" key="6">
    <source>
        <dbReference type="EMBL" id="UUI76016.1"/>
    </source>
</evidence>
<feature type="domain" description="HTH tetR-type" evidence="4">
    <location>
        <begin position="31"/>
        <end position="61"/>
    </location>
</feature>
<dbReference type="PANTHER" id="PTHR30055:SF234">
    <property type="entry name" value="HTH-TYPE TRANSCRIPTIONAL REGULATOR BETI"/>
    <property type="match status" value="1"/>
</dbReference>
<evidence type="ECO:0000259" key="4">
    <source>
        <dbReference type="Pfam" id="PF00440"/>
    </source>
</evidence>
<dbReference type="SUPFAM" id="SSF46689">
    <property type="entry name" value="Homeodomain-like"/>
    <property type="match status" value="1"/>
</dbReference>
<feature type="domain" description="Transcriptional regulator SbtR-like C-terminal" evidence="5">
    <location>
        <begin position="81"/>
        <end position="188"/>
    </location>
</feature>
<evidence type="ECO:0000256" key="1">
    <source>
        <dbReference type="ARBA" id="ARBA00023015"/>
    </source>
</evidence>
<evidence type="ECO:0000256" key="3">
    <source>
        <dbReference type="ARBA" id="ARBA00023163"/>
    </source>
</evidence>
<organism evidence="6 7">
    <name type="scientific">Cellulomonas chengniuliangii</name>
    <dbReference type="NCBI Taxonomy" id="2968084"/>
    <lineage>
        <taxon>Bacteria</taxon>
        <taxon>Bacillati</taxon>
        <taxon>Actinomycetota</taxon>
        <taxon>Actinomycetes</taxon>
        <taxon>Micrococcales</taxon>
        <taxon>Cellulomonadaceae</taxon>
        <taxon>Cellulomonas</taxon>
    </lineage>
</organism>
<gene>
    <name evidence="6" type="ORF">NP064_03670</name>
</gene>
<evidence type="ECO:0000256" key="2">
    <source>
        <dbReference type="ARBA" id="ARBA00023125"/>
    </source>
</evidence>
<keyword evidence="3" id="KW-0804">Transcription</keyword>
<proteinExistence type="predicted"/>
<protein>
    <submittedName>
        <fullName evidence="6">TetR/AcrR family transcriptional regulator</fullName>
    </submittedName>
</protein>
<keyword evidence="7" id="KW-1185">Reference proteome</keyword>
<dbReference type="Proteomes" id="UP001316189">
    <property type="component" value="Chromosome"/>
</dbReference>
<evidence type="ECO:0000313" key="7">
    <source>
        <dbReference type="Proteomes" id="UP001316189"/>
    </source>
</evidence>
<dbReference type="Pfam" id="PF00440">
    <property type="entry name" value="TetR_N"/>
    <property type="match status" value="1"/>
</dbReference>
<keyword evidence="2" id="KW-0238">DNA-binding</keyword>
<reference evidence="6 7" key="1">
    <citation type="submission" date="2022-07" db="EMBL/GenBank/DDBJ databases">
        <title>Novel species in genus cellulomonas.</title>
        <authorList>
            <person name="Ye L."/>
        </authorList>
    </citation>
    <scope>NUCLEOTIDE SEQUENCE [LARGE SCALE GENOMIC DNA]</scope>
    <source>
        <strain evidence="7">zg-Y338</strain>
    </source>
</reference>
<dbReference type="InterPro" id="IPR050109">
    <property type="entry name" value="HTH-type_TetR-like_transc_reg"/>
</dbReference>